<evidence type="ECO:0008006" key="3">
    <source>
        <dbReference type="Google" id="ProtNLM"/>
    </source>
</evidence>
<evidence type="ECO:0000313" key="1">
    <source>
        <dbReference type="EMBL" id="GAX77895.1"/>
    </source>
</evidence>
<reference evidence="1 2" key="1">
    <citation type="submission" date="2017-08" db="EMBL/GenBank/DDBJ databases">
        <title>Acidophilic green algal genome provides insights into adaptation to an acidic environment.</title>
        <authorList>
            <person name="Hirooka S."/>
            <person name="Hirose Y."/>
            <person name="Kanesaki Y."/>
            <person name="Higuchi S."/>
            <person name="Fujiwara T."/>
            <person name="Onuma R."/>
            <person name="Era A."/>
            <person name="Ohbayashi R."/>
            <person name="Uzuka A."/>
            <person name="Nozaki H."/>
            <person name="Yoshikawa H."/>
            <person name="Miyagishima S.Y."/>
        </authorList>
    </citation>
    <scope>NUCLEOTIDE SEQUENCE [LARGE SCALE GENOMIC DNA]</scope>
    <source>
        <strain evidence="1 2">NIES-2499</strain>
    </source>
</reference>
<organism evidence="1 2">
    <name type="scientific">Chlamydomonas eustigma</name>
    <dbReference type="NCBI Taxonomy" id="1157962"/>
    <lineage>
        <taxon>Eukaryota</taxon>
        <taxon>Viridiplantae</taxon>
        <taxon>Chlorophyta</taxon>
        <taxon>core chlorophytes</taxon>
        <taxon>Chlorophyceae</taxon>
        <taxon>CS clade</taxon>
        <taxon>Chlamydomonadales</taxon>
        <taxon>Chlamydomonadaceae</taxon>
        <taxon>Chlamydomonas</taxon>
    </lineage>
</organism>
<dbReference type="Proteomes" id="UP000232323">
    <property type="component" value="Unassembled WGS sequence"/>
</dbReference>
<dbReference type="SUPFAM" id="SSF50156">
    <property type="entry name" value="PDZ domain-like"/>
    <property type="match status" value="1"/>
</dbReference>
<dbReference type="EMBL" id="BEGY01000028">
    <property type="protein sequence ID" value="GAX77895.1"/>
    <property type="molecule type" value="Genomic_DNA"/>
</dbReference>
<dbReference type="Gene3D" id="2.30.42.10">
    <property type="match status" value="1"/>
</dbReference>
<name>A0A250X4A1_9CHLO</name>
<gene>
    <name evidence="1" type="ORF">CEUSTIGMA_g5337.t1</name>
</gene>
<sequence length="146" mass="16087">MLSAKLSQSRPPAFFALKQKQVSHHVCQASKITLRMPIGVVFEQKAPGEPVIVGEVMPGGAAEKSGRVTQGDILTACSAVILKAGKEGQFENEGYGQRPYDNWERVTFDCRGQEFKTVMSALKSNNPRWGFNDVILEFEKPSFANP</sequence>
<proteinExistence type="predicted"/>
<evidence type="ECO:0000313" key="2">
    <source>
        <dbReference type="Proteomes" id="UP000232323"/>
    </source>
</evidence>
<keyword evidence="2" id="KW-1185">Reference proteome</keyword>
<dbReference type="OrthoDB" id="273181at2759"/>
<accession>A0A250X4A1</accession>
<dbReference type="AlphaFoldDB" id="A0A250X4A1"/>
<dbReference type="InterPro" id="IPR036034">
    <property type="entry name" value="PDZ_sf"/>
</dbReference>
<protein>
    <recommendedName>
        <fullName evidence="3">PDZ domain-containing protein</fullName>
    </recommendedName>
</protein>
<comment type="caution">
    <text evidence="1">The sequence shown here is derived from an EMBL/GenBank/DDBJ whole genome shotgun (WGS) entry which is preliminary data.</text>
</comment>